<dbReference type="EnsemblMetazoa" id="XM_021037179.2">
    <property type="protein sequence ID" value="XP_020892838.1"/>
    <property type="gene ID" value="LOC110232076"/>
</dbReference>
<keyword evidence="2" id="KW-0677">Repeat</keyword>
<evidence type="ECO:0000259" key="5">
    <source>
        <dbReference type="PROSITE" id="PS50013"/>
    </source>
</evidence>
<comment type="subcellular location">
    <subcellularLocation>
        <location evidence="1">Nucleus</location>
    </subcellularLocation>
</comment>
<keyword evidence="3" id="KW-0539">Nucleus</keyword>
<feature type="domain" description="Chromo" evidence="5">
    <location>
        <begin position="139"/>
        <end position="197"/>
    </location>
</feature>
<dbReference type="FunFam" id="2.40.50.40:FF:000031">
    <property type="entry name" value="Heterochromatin protein 1"/>
    <property type="match status" value="1"/>
</dbReference>
<dbReference type="InterPro" id="IPR016197">
    <property type="entry name" value="Chromo-like_dom_sf"/>
</dbReference>
<dbReference type="InterPro" id="IPR008251">
    <property type="entry name" value="Chromo_shadow_dom"/>
</dbReference>
<dbReference type="InterPro" id="IPR023780">
    <property type="entry name" value="Chromo_domain"/>
</dbReference>
<dbReference type="OrthoDB" id="433924at2759"/>
<dbReference type="Pfam" id="PF01393">
    <property type="entry name" value="Chromo_shadow"/>
    <property type="match status" value="1"/>
</dbReference>
<dbReference type="OMA" id="YNTWEKE"/>
<dbReference type="SMART" id="SM00298">
    <property type="entry name" value="CHROMO"/>
    <property type="match status" value="2"/>
</dbReference>
<dbReference type="RefSeq" id="XP_020892838.1">
    <property type="nucleotide sequence ID" value="XM_021037179.2"/>
</dbReference>
<evidence type="ECO:0000256" key="1">
    <source>
        <dbReference type="ARBA" id="ARBA00004123"/>
    </source>
</evidence>
<dbReference type="SMART" id="SM00300">
    <property type="entry name" value="ChSh"/>
    <property type="match status" value="1"/>
</dbReference>
<dbReference type="PROSITE" id="PS50013">
    <property type="entry name" value="CHROMO_2"/>
    <property type="match status" value="2"/>
</dbReference>
<feature type="region of interest" description="Disordered" evidence="4">
    <location>
        <begin position="78"/>
        <end position="117"/>
    </location>
</feature>
<evidence type="ECO:0000256" key="3">
    <source>
        <dbReference type="ARBA" id="ARBA00023242"/>
    </source>
</evidence>
<dbReference type="CDD" id="cd00034">
    <property type="entry name" value="CSD"/>
    <property type="match status" value="1"/>
</dbReference>
<dbReference type="PRINTS" id="PR00504">
    <property type="entry name" value="CHROMODOMAIN"/>
</dbReference>
<protein>
    <recommendedName>
        <fullName evidence="5">Chromo domain-containing protein</fullName>
    </recommendedName>
</protein>
<accession>A0A913WR29</accession>
<dbReference type="GO" id="GO:0005634">
    <property type="term" value="C:nucleus"/>
    <property type="evidence" value="ECO:0007669"/>
    <property type="project" value="UniProtKB-SubCell"/>
</dbReference>
<dbReference type="Pfam" id="PF00385">
    <property type="entry name" value="Chromo"/>
    <property type="match status" value="1"/>
</dbReference>
<evidence type="ECO:0000256" key="4">
    <source>
        <dbReference type="SAM" id="MobiDB-lite"/>
    </source>
</evidence>
<sequence>MGKKKDKIEPTKQEPEVDSEELDEEEYEVEKVVDKRTVGGKVEYLLKWKNYPDSDNTWEAQEGLQCPELIEEFEKTRKEKKKLKSAKRKDSLSSDKEAKAKKRKVTSSSTESTEPSMVMKAVEVEDYKLDQRDPISEGWEAEVILGATEVDSQIHFLVQWKGTDRADLIPAKIANVKWPQIVIKFYEERVTWTNTENSAAQVKAS</sequence>
<feature type="compositionally biased region" description="Low complexity" evidence="4">
    <location>
        <begin position="106"/>
        <end position="116"/>
    </location>
</feature>
<dbReference type="InterPro" id="IPR017984">
    <property type="entry name" value="Chromo_dom_subgr"/>
</dbReference>
<name>A0A913WR29_EXADI</name>
<dbReference type="KEGG" id="epa:110232076"/>
<feature type="region of interest" description="Disordered" evidence="4">
    <location>
        <begin position="1"/>
        <end position="27"/>
    </location>
</feature>
<dbReference type="GeneID" id="110232076"/>
<proteinExistence type="predicted"/>
<feature type="compositionally biased region" description="Basic and acidic residues" evidence="4">
    <location>
        <begin position="88"/>
        <end position="98"/>
    </location>
</feature>
<dbReference type="InterPro" id="IPR000953">
    <property type="entry name" value="Chromo/chromo_shadow_dom"/>
</dbReference>
<organism evidence="6 7">
    <name type="scientific">Exaiptasia diaphana</name>
    <name type="common">Tropical sea anemone</name>
    <name type="synonym">Aiptasia pulchella</name>
    <dbReference type="NCBI Taxonomy" id="2652724"/>
    <lineage>
        <taxon>Eukaryota</taxon>
        <taxon>Metazoa</taxon>
        <taxon>Cnidaria</taxon>
        <taxon>Anthozoa</taxon>
        <taxon>Hexacorallia</taxon>
        <taxon>Actiniaria</taxon>
        <taxon>Aiptasiidae</taxon>
        <taxon>Exaiptasia</taxon>
    </lineage>
</organism>
<keyword evidence="7" id="KW-1185">Reference proteome</keyword>
<evidence type="ECO:0000313" key="6">
    <source>
        <dbReference type="EnsemblMetazoa" id="XP_020892838.1"/>
    </source>
</evidence>
<reference evidence="6" key="1">
    <citation type="submission" date="2022-11" db="UniProtKB">
        <authorList>
            <consortium name="EnsemblMetazoa"/>
        </authorList>
    </citation>
    <scope>IDENTIFICATION</scope>
</reference>
<dbReference type="PANTHER" id="PTHR22812">
    <property type="entry name" value="CHROMOBOX PROTEIN"/>
    <property type="match status" value="1"/>
</dbReference>
<evidence type="ECO:0000256" key="2">
    <source>
        <dbReference type="ARBA" id="ARBA00022737"/>
    </source>
</evidence>
<feature type="compositionally biased region" description="Acidic residues" evidence="4">
    <location>
        <begin position="16"/>
        <end position="27"/>
    </location>
</feature>
<evidence type="ECO:0000313" key="7">
    <source>
        <dbReference type="Proteomes" id="UP000887567"/>
    </source>
</evidence>
<dbReference type="InterPro" id="IPR051219">
    <property type="entry name" value="Heterochromatin_chromo-domain"/>
</dbReference>
<dbReference type="SUPFAM" id="SSF54160">
    <property type="entry name" value="Chromo domain-like"/>
    <property type="match status" value="2"/>
</dbReference>
<dbReference type="Proteomes" id="UP000887567">
    <property type="component" value="Unplaced"/>
</dbReference>
<feature type="compositionally biased region" description="Basic residues" evidence="4">
    <location>
        <begin position="78"/>
        <end position="87"/>
    </location>
</feature>
<feature type="compositionally biased region" description="Basic and acidic residues" evidence="4">
    <location>
        <begin position="1"/>
        <end position="15"/>
    </location>
</feature>
<dbReference type="Gene3D" id="2.40.50.40">
    <property type="match status" value="2"/>
</dbReference>
<feature type="domain" description="Chromo" evidence="5">
    <location>
        <begin position="27"/>
        <end position="85"/>
    </location>
</feature>
<dbReference type="AlphaFoldDB" id="A0A913WR29"/>